<dbReference type="EMBL" id="JAUJLE010000906">
    <property type="protein sequence ID" value="KAK0950120.1"/>
    <property type="molecule type" value="Genomic_DNA"/>
</dbReference>
<protein>
    <recommendedName>
        <fullName evidence="1">JmjC domain-containing protein</fullName>
    </recommendedName>
</protein>
<dbReference type="Proteomes" id="UP001175353">
    <property type="component" value="Unassembled WGS sequence"/>
</dbReference>
<comment type="caution">
    <text evidence="2">The sequence shown here is derived from an EMBL/GenBank/DDBJ whole genome shotgun (WGS) entry which is preliminary data.</text>
</comment>
<accession>A0AAN6JVJ1</accession>
<feature type="domain" description="JmjC" evidence="1">
    <location>
        <begin position="142"/>
        <end position="338"/>
    </location>
</feature>
<evidence type="ECO:0000259" key="1">
    <source>
        <dbReference type="PROSITE" id="PS51184"/>
    </source>
</evidence>
<evidence type="ECO:0000313" key="2">
    <source>
        <dbReference type="EMBL" id="KAK0950120.1"/>
    </source>
</evidence>
<dbReference type="InterPro" id="IPR041667">
    <property type="entry name" value="Cupin_8"/>
</dbReference>
<gene>
    <name evidence="2" type="ORF">LTR91_025902</name>
</gene>
<dbReference type="PANTHER" id="PTHR12461:SF105">
    <property type="entry name" value="HYPOXIA-INDUCIBLE FACTOR 1-ALPHA INHIBITOR"/>
    <property type="match status" value="1"/>
</dbReference>
<keyword evidence="3" id="KW-1185">Reference proteome</keyword>
<dbReference type="SUPFAM" id="SSF51197">
    <property type="entry name" value="Clavaminate synthase-like"/>
    <property type="match status" value="1"/>
</dbReference>
<sequence>MLTGRTALVVSSQCRSYTTKHGLRPIPILPDATLETFRKDAFEPATPALLPRQTFNQLPAVRRWFIPASNGNVALNRHYLARFGATIVPLEITNSDKFTRIEQSLSFFLECVNASSSTYDVRPSRYFNAYRPGARAVRRTAQSNTFFSAAALTPPTARVYLAQASINDLPRALRDDLPVPDLVLKSGKGDVYDSSIWIGQAPTYTPLHRDPNPNLFVQLAGTKVVRLFRPDAGRAIFAKVQEVIGGNASATMRGDEMMQGAEKKALESEVWDDDAASGRLGFEAELNKGDGLFIPKGWWHSIKGTGDGMTGSCAGQLVVSIEQANTVLIYAIALTPDS</sequence>
<organism evidence="2 3">
    <name type="scientific">Friedmanniomyces endolithicus</name>
    <dbReference type="NCBI Taxonomy" id="329885"/>
    <lineage>
        <taxon>Eukaryota</taxon>
        <taxon>Fungi</taxon>
        <taxon>Dikarya</taxon>
        <taxon>Ascomycota</taxon>
        <taxon>Pezizomycotina</taxon>
        <taxon>Dothideomycetes</taxon>
        <taxon>Dothideomycetidae</taxon>
        <taxon>Mycosphaerellales</taxon>
        <taxon>Teratosphaeriaceae</taxon>
        <taxon>Friedmanniomyces</taxon>
    </lineage>
</organism>
<evidence type="ECO:0000313" key="3">
    <source>
        <dbReference type="Proteomes" id="UP001175353"/>
    </source>
</evidence>
<dbReference type="AlphaFoldDB" id="A0AAN6JVJ1"/>
<dbReference type="InterPro" id="IPR003347">
    <property type="entry name" value="JmjC_dom"/>
</dbReference>
<dbReference type="PANTHER" id="PTHR12461">
    <property type="entry name" value="HYPOXIA-INDUCIBLE FACTOR 1 ALPHA INHIBITOR-RELATED"/>
    <property type="match status" value="1"/>
</dbReference>
<proteinExistence type="predicted"/>
<reference evidence="2" key="1">
    <citation type="submission" date="2023-06" db="EMBL/GenBank/DDBJ databases">
        <title>Black Yeasts Isolated from many extreme environments.</title>
        <authorList>
            <person name="Coleine C."/>
            <person name="Stajich J.E."/>
            <person name="Selbmann L."/>
        </authorList>
    </citation>
    <scope>NUCLEOTIDE SEQUENCE</scope>
    <source>
        <strain evidence="2">CCFEE 5200</strain>
    </source>
</reference>
<dbReference type="Gene3D" id="2.60.120.650">
    <property type="entry name" value="Cupin"/>
    <property type="match status" value="1"/>
</dbReference>
<name>A0AAN6JVJ1_9PEZI</name>
<dbReference type="Pfam" id="PF13621">
    <property type="entry name" value="Cupin_8"/>
    <property type="match status" value="1"/>
</dbReference>
<dbReference type="PROSITE" id="PS51184">
    <property type="entry name" value="JMJC"/>
    <property type="match status" value="1"/>
</dbReference>